<proteinExistence type="inferred from homology"/>
<dbReference type="Gene3D" id="3.40.1620.10">
    <property type="entry name" value="YefM-like domain"/>
    <property type="match status" value="1"/>
</dbReference>
<evidence type="ECO:0000256" key="1">
    <source>
        <dbReference type="ARBA" id="ARBA00009981"/>
    </source>
</evidence>
<dbReference type="InterPro" id="IPR036165">
    <property type="entry name" value="YefM-like_sf"/>
</dbReference>
<organism evidence="2">
    <name type="scientific">mine drainage metagenome</name>
    <dbReference type="NCBI Taxonomy" id="410659"/>
    <lineage>
        <taxon>unclassified sequences</taxon>
        <taxon>metagenomes</taxon>
        <taxon>ecological metagenomes</taxon>
    </lineage>
</organism>
<comment type="similarity">
    <text evidence="1">Belongs to the phD/YefM antitoxin family.</text>
</comment>
<evidence type="ECO:0000313" key="2">
    <source>
        <dbReference type="EMBL" id="CBI11229.1"/>
    </source>
</evidence>
<reference evidence="2" key="1">
    <citation type="submission" date="2009-10" db="EMBL/GenBank/DDBJ databases">
        <title>Diversity of trophic interactions inside an arsenic-rich microbial ecosystem.</title>
        <authorList>
            <person name="Bertin P.N."/>
            <person name="Heinrich-Salmeron A."/>
            <person name="Pelletier E."/>
            <person name="Goulhen-Chollet F."/>
            <person name="Arsene-Ploetze F."/>
            <person name="Gallien S."/>
            <person name="Calteau A."/>
            <person name="Vallenet D."/>
            <person name="Casiot C."/>
            <person name="Chane-Woon-Ming B."/>
            <person name="Giloteaux L."/>
            <person name="Barakat M."/>
            <person name="Bonnefoy V."/>
            <person name="Bruneel O."/>
            <person name="Chandler M."/>
            <person name="Cleiss J."/>
            <person name="Duran R."/>
            <person name="Elbaz-Poulichet F."/>
            <person name="Fonknechten N."/>
            <person name="Lauga B."/>
            <person name="Mornico D."/>
            <person name="Ortet P."/>
            <person name="Schaeffer C."/>
            <person name="Siguier P."/>
            <person name="Alexander Thil Smith A."/>
            <person name="Van Dorsselaer A."/>
            <person name="Weissenbach J."/>
            <person name="Medigue C."/>
            <person name="Le Paslier D."/>
        </authorList>
    </citation>
    <scope>NUCLEOTIDE SEQUENCE</scope>
</reference>
<dbReference type="AlphaFoldDB" id="E6QVF6"/>
<dbReference type="InterPro" id="IPR006442">
    <property type="entry name" value="Antitoxin_Phd/YefM"/>
</dbReference>
<accession>E6QVF6</accession>
<name>E6QVF6_9ZZZZ</name>
<dbReference type="NCBIfam" id="TIGR01552">
    <property type="entry name" value="phd_fam"/>
    <property type="match status" value="1"/>
</dbReference>
<dbReference type="Pfam" id="PF02604">
    <property type="entry name" value="PhdYeFM_antitox"/>
    <property type="match status" value="1"/>
</dbReference>
<sequence length="78" mass="8813">MRAVSLAQAKAHLSELMDNVESGEEVVITRHGRPVARVLPINPIKQMLSLQRLAELRQQVPAWRGSSAEMLRELRDVE</sequence>
<dbReference type="InterPro" id="IPR051416">
    <property type="entry name" value="phD-YefM_TA_antitoxins"/>
</dbReference>
<dbReference type="PANTHER" id="PTHR35377">
    <property type="entry name" value="ANTITOXIN VAPB49-RELATED-RELATED"/>
    <property type="match status" value="1"/>
</dbReference>
<evidence type="ECO:0008006" key="3">
    <source>
        <dbReference type="Google" id="ProtNLM"/>
    </source>
</evidence>
<protein>
    <recommendedName>
        <fullName evidence="3">Antitoxin</fullName>
    </recommendedName>
</protein>
<dbReference type="EMBL" id="CABR01000128">
    <property type="protein sequence ID" value="CBI11229.1"/>
    <property type="molecule type" value="Genomic_DNA"/>
</dbReference>
<comment type="caution">
    <text evidence="2">The sequence shown here is derived from an EMBL/GenBank/DDBJ whole genome shotgun (WGS) entry which is preliminary data.</text>
</comment>
<gene>
    <name evidence="2" type="ORF">CARN7_2042</name>
</gene>
<dbReference type="SUPFAM" id="SSF143120">
    <property type="entry name" value="YefM-like"/>
    <property type="match status" value="1"/>
</dbReference>